<organism evidence="2 3">
    <name type="scientific">Rubripirellula reticaptiva</name>
    <dbReference type="NCBI Taxonomy" id="2528013"/>
    <lineage>
        <taxon>Bacteria</taxon>
        <taxon>Pseudomonadati</taxon>
        <taxon>Planctomycetota</taxon>
        <taxon>Planctomycetia</taxon>
        <taxon>Pirellulales</taxon>
        <taxon>Pirellulaceae</taxon>
        <taxon>Rubripirellula</taxon>
    </lineage>
</organism>
<name>A0A5C6ESH4_9BACT</name>
<sequence length="59" mass="6429">MLVVAGLLFGVLVYLLSSWPAEHAPLFYCSSFLVVVATMLLSTGVGCFYLSSQVVRRTD</sequence>
<comment type="caution">
    <text evidence="2">The sequence shown here is derived from an EMBL/GenBank/DDBJ whole genome shotgun (WGS) entry which is preliminary data.</text>
</comment>
<dbReference type="Proteomes" id="UP000317977">
    <property type="component" value="Unassembled WGS sequence"/>
</dbReference>
<keyword evidence="1" id="KW-0812">Transmembrane</keyword>
<dbReference type="EMBL" id="SJPX01000003">
    <property type="protein sequence ID" value="TWU51270.1"/>
    <property type="molecule type" value="Genomic_DNA"/>
</dbReference>
<evidence type="ECO:0000313" key="2">
    <source>
        <dbReference type="EMBL" id="TWU51270.1"/>
    </source>
</evidence>
<feature type="transmembrane region" description="Helical" evidence="1">
    <location>
        <begin position="28"/>
        <end position="50"/>
    </location>
</feature>
<evidence type="ECO:0000256" key="1">
    <source>
        <dbReference type="SAM" id="Phobius"/>
    </source>
</evidence>
<dbReference type="AlphaFoldDB" id="A0A5C6ESH4"/>
<keyword evidence="3" id="KW-1185">Reference proteome</keyword>
<reference evidence="2 3" key="1">
    <citation type="submission" date="2019-02" db="EMBL/GenBank/DDBJ databases">
        <title>Deep-cultivation of Planctomycetes and their phenomic and genomic characterization uncovers novel biology.</title>
        <authorList>
            <person name="Wiegand S."/>
            <person name="Jogler M."/>
            <person name="Boedeker C."/>
            <person name="Pinto D."/>
            <person name="Vollmers J."/>
            <person name="Rivas-Marin E."/>
            <person name="Kohn T."/>
            <person name="Peeters S.H."/>
            <person name="Heuer A."/>
            <person name="Rast P."/>
            <person name="Oberbeckmann S."/>
            <person name="Bunk B."/>
            <person name="Jeske O."/>
            <person name="Meyerdierks A."/>
            <person name="Storesund J.E."/>
            <person name="Kallscheuer N."/>
            <person name="Luecker S."/>
            <person name="Lage O.M."/>
            <person name="Pohl T."/>
            <person name="Merkel B.J."/>
            <person name="Hornburger P."/>
            <person name="Mueller R.-W."/>
            <person name="Bruemmer F."/>
            <person name="Labrenz M."/>
            <person name="Spormann A.M."/>
            <person name="Op Den Camp H."/>
            <person name="Overmann J."/>
            <person name="Amann R."/>
            <person name="Jetten M.S.M."/>
            <person name="Mascher T."/>
            <person name="Medema M.H."/>
            <person name="Devos D.P."/>
            <person name="Kaster A.-K."/>
            <person name="Ovreas L."/>
            <person name="Rohde M."/>
            <person name="Galperin M.Y."/>
            <person name="Jogler C."/>
        </authorList>
    </citation>
    <scope>NUCLEOTIDE SEQUENCE [LARGE SCALE GENOMIC DNA]</scope>
    <source>
        <strain evidence="2 3">Poly59</strain>
    </source>
</reference>
<keyword evidence="1" id="KW-0472">Membrane</keyword>
<proteinExistence type="predicted"/>
<protein>
    <submittedName>
        <fullName evidence="2">Uncharacterized protein</fullName>
    </submittedName>
</protein>
<gene>
    <name evidence="2" type="ORF">Poly59_28620</name>
</gene>
<keyword evidence="1" id="KW-1133">Transmembrane helix</keyword>
<accession>A0A5C6ESH4</accession>
<evidence type="ECO:0000313" key="3">
    <source>
        <dbReference type="Proteomes" id="UP000317977"/>
    </source>
</evidence>